<evidence type="ECO:0000313" key="1">
    <source>
        <dbReference type="Proteomes" id="UP000887580"/>
    </source>
</evidence>
<dbReference type="Proteomes" id="UP000887580">
    <property type="component" value="Unplaced"/>
</dbReference>
<reference evidence="2" key="1">
    <citation type="submission" date="2022-11" db="UniProtKB">
        <authorList>
            <consortium name="WormBaseParasite"/>
        </authorList>
    </citation>
    <scope>IDENTIFICATION</scope>
</reference>
<accession>A0AC35G9A4</accession>
<sequence>MSQEGGGTQTPLLHDESLSTKTARNPRSNIFHSERTDMSDKSKKMGTAEETTMIVPDMPETCALTGKSAKVLVWKDLVVSVPIKGEQKFFDRIQFWKKHGSGATRKEVLHQISGVAEPGEILAIMGASGAGKTTLLNVLTQRNLNSLQIDGEVTVNGEQLTVGEFQRMSSYVQQSDIFMGAVTVREHLIFSARLRMSRRFTDAQKIARVNEVITQMNLVKCQNTQIGQRHEKSISLGEKKRLAFGCEVLTDPSILFCDEPTSGLDAFMAKQVIKALEELAKQGKTIVLTIHQPSSQIFDMFDKLCLMALGQIVFLGPPKKATGIFKQAGYGINGRDNPAEFCIEKLALHEGETDDDRKERVDKIKKSYDNSRMASLYIERIYGSVSERRKEMGNKDVRVSRKYAANWFKQVLWLFVRSFRATLRDPLLLKVRLAQTILTAIAVGIVYLRVGDPERETILTVNGFLFNCVRDNFILLIFPCLTVFADEMPVFLRENHGNIYRTDAYFIGKNLAEIPQYIILPIIYSIIVFFMAGIHGDEIGQFFIFMFVNVIVTNLAVSVAYAAACIFGTVAIASQILPIIIWPIMCFGGFFVNLKRISPALNWLKHLSFHRYAFEIQMINKWEIHGNENITGWLFLI</sequence>
<protein>
    <submittedName>
        <fullName evidence="2">ABC transporter domain-containing protein</fullName>
    </submittedName>
</protein>
<proteinExistence type="predicted"/>
<organism evidence="1 2">
    <name type="scientific">Panagrolaimus sp. PS1159</name>
    <dbReference type="NCBI Taxonomy" id="55785"/>
    <lineage>
        <taxon>Eukaryota</taxon>
        <taxon>Metazoa</taxon>
        <taxon>Ecdysozoa</taxon>
        <taxon>Nematoda</taxon>
        <taxon>Chromadorea</taxon>
        <taxon>Rhabditida</taxon>
        <taxon>Tylenchina</taxon>
        <taxon>Panagrolaimomorpha</taxon>
        <taxon>Panagrolaimoidea</taxon>
        <taxon>Panagrolaimidae</taxon>
        <taxon>Panagrolaimus</taxon>
    </lineage>
</organism>
<dbReference type="WBParaSite" id="PS1159_v2.g3009.t1">
    <property type="protein sequence ID" value="PS1159_v2.g3009.t1"/>
    <property type="gene ID" value="PS1159_v2.g3009"/>
</dbReference>
<name>A0AC35G9A4_9BILA</name>
<evidence type="ECO:0000313" key="2">
    <source>
        <dbReference type="WBParaSite" id="PS1159_v2.g3009.t1"/>
    </source>
</evidence>